<dbReference type="Proteomes" id="UP001250214">
    <property type="component" value="Unassembled WGS sequence"/>
</dbReference>
<feature type="domain" description="HTH luxR-type" evidence="4">
    <location>
        <begin position="864"/>
        <end position="929"/>
    </location>
</feature>
<dbReference type="Pfam" id="PF13191">
    <property type="entry name" value="AAA_16"/>
    <property type="match status" value="1"/>
</dbReference>
<dbReference type="InterPro" id="IPR036388">
    <property type="entry name" value="WH-like_DNA-bd_sf"/>
</dbReference>
<feature type="compositionally biased region" description="Basic and acidic residues" evidence="3">
    <location>
        <begin position="851"/>
        <end position="862"/>
    </location>
</feature>
<reference evidence="6" key="1">
    <citation type="submission" date="2023-07" db="EMBL/GenBank/DDBJ databases">
        <title>Novel species in the genus Lipingzhangella isolated from Sambhar Salt Lake.</title>
        <authorList>
            <person name="Jiya N."/>
            <person name="Kajale S."/>
            <person name="Sharma A."/>
        </authorList>
    </citation>
    <scope>NUCLEOTIDE SEQUENCE [LARGE SCALE GENOMIC DNA]</scope>
    <source>
        <strain evidence="6">LS1_29</strain>
    </source>
</reference>
<dbReference type="SUPFAM" id="SSF46894">
    <property type="entry name" value="C-terminal effector domain of the bipartite response regulators"/>
    <property type="match status" value="1"/>
</dbReference>
<gene>
    <name evidence="5" type="ORF">RIF23_13725</name>
</gene>
<dbReference type="Pfam" id="PF00196">
    <property type="entry name" value="GerE"/>
    <property type="match status" value="1"/>
</dbReference>
<dbReference type="EMBL" id="JAVLVT010000005">
    <property type="protein sequence ID" value="MDS1271357.1"/>
    <property type="molecule type" value="Genomic_DNA"/>
</dbReference>
<dbReference type="SMART" id="SM00421">
    <property type="entry name" value="HTH_LUXR"/>
    <property type="match status" value="1"/>
</dbReference>
<keyword evidence="6" id="KW-1185">Reference proteome</keyword>
<dbReference type="PANTHER" id="PTHR16305:SF35">
    <property type="entry name" value="TRANSCRIPTIONAL ACTIVATOR DOMAIN"/>
    <property type="match status" value="1"/>
</dbReference>
<dbReference type="CDD" id="cd06170">
    <property type="entry name" value="LuxR_C_like"/>
    <property type="match status" value="1"/>
</dbReference>
<dbReference type="PROSITE" id="PS50043">
    <property type="entry name" value="HTH_LUXR_2"/>
    <property type="match status" value="1"/>
</dbReference>
<evidence type="ECO:0000256" key="3">
    <source>
        <dbReference type="SAM" id="MobiDB-lite"/>
    </source>
</evidence>
<dbReference type="InterPro" id="IPR016032">
    <property type="entry name" value="Sig_transdc_resp-reg_C-effctor"/>
</dbReference>
<name>A0ABU2H7S2_9ACTN</name>
<dbReference type="Gene3D" id="1.25.40.10">
    <property type="entry name" value="Tetratricopeptide repeat domain"/>
    <property type="match status" value="2"/>
</dbReference>
<keyword evidence="2" id="KW-0067">ATP-binding</keyword>
<evidence type="ECO:0000256" key="2">
    <source>
        <dbReference type="ARBA" id="ARBA00022840"/>
    </source>
</evidence>
<dbReference type="SUPFAM" id="SSF48452">
    <property type="entry name" value="TPR-like"/>
    <property type="match status" value="1"/>
</dbReference>
<evidence type="ECO:0000256" key="1">
    <source>
        <dbReference type="ARBA" id="ARBA00022741"/>
    </source>
</evidence>
<sequence length="932" mass="100186">MQNSVRFLTHPPTLRGRSRERSRIARLLSGAAAGSGGSLVLSGAPGCGKSALLDAARGESAEHLHLEAAGVPTETTLAYAGLQQLLLPLLERTTMLSGEHGALLRQMLDTGRIADTERFPLSIAVHDLLHQVAQERPLTLTVDDAHLLDPSSLEVLTFVARRIRHNTALVLLCATCDGQSKPVLPSLPQLPVPPLSPDAVAQLVTDAAPIAPTDTVRAELVRAAHGNPRAALSLLGALSDTQLAGQEALPHPMPLGRDIIEDYVARIADLPDSTLQLLHLAATDPELPVDTLVLALDSGTDSVAALEPAEERGVVRVVDNKVEFCDPLLRDAVYQDAPLYRRRAAHAVLAETLGAWRDPARQAWHRAAAARGPDARIASDLAARSESMRSTYGYEASATALERAAELTPMSGTKSCRIATAAHHAWLAGQPHRAQHLLERQRHYSSTPLAPGITDLITGSMALRSDNAIDAYAMLRGAAESLAPKERHLALRALVRAAEAASLAGDVRRYTAAAERVTELCGVDDPPSVRLGTDYVRGSAALLQGNYASAVEPLRRAVNLAAHSADPTELIWSTICALQLGDEAQAHTLATRAVELARESGAVALIPQALEFLVYAEFWTERYPSAVGHCLTGLRLSRETGQSNSAAHLTAALSLLSAIQGDSETCRLRARTATEQAAQNCLGLPRALSTWGLAFLDLSRGEAAQAAYRLRALAHSGTGQSHSAIRVLTIPHFVEAAALNEESDSAAVALNEYARWATTTDSPGPLALLARCRALLASGESSREHFEEALRLHRTGGHDGIEYARTQLLYGTTLRRQRSPRQALDHLHCALEVFEHLDVRLLAARARTELRATGDAKHREAEETAGPSIPLTGQQRQIAELVAEGATNREIAAQLHISPRTVEHHLRNIFRLLQVRSRVELSRLILRGHPDG</sequence>
<dbReference type="SUPFAM" id="SSF52540">
    <property type="entry name" value="P-loop containing nucleoside triphosphate hydrolases"/>
    <property type="match status" value="1"/>
</dbReference>
<evidence type="ECO:0000313" key="5">
    <source>
        <dbReference type="EMBL" id="MDS1271357.1"/>
    </source>
</evidence>
<dbReference type="InterPro" id="IPR000792">
    <property type="entry name" value="Tscrpt_reg_LuxR_C"/>
</dbReference>
<dbReference type="Pfam" id="PF13424">
    <property type="entry name" value="TPR_12"/>
    <property type="match status" value="1"/>
</dbReference>
<keyword evidence="1" id="KW-0547">Nucleotide-binding</keyword>
<comment type="caution">
    <text evidence="5">The sequence shown here is derived from an EMBL/GenBank/DDBJ whole genome shotgun (WGS) entry which is preliminary data.</text>
</comment>
<dbReference type="PRINTS" id="PR00038">
    <property type="entry name" value="HTHLUXR"/>
</dbReference>
<feature type="region of interest" description="Disordered" evidence="3">
    <location>
        <begin position="1"/>
        <end position="20"/>
    </location>
</feature>
<proteinExistence type="predicted"/>
<feature type="region of interest" description="Disordered" evidence="3">
    <location>
        <begin position="851"/>
        <end position="874"/>
    </location>
</feature>
<evidence type="ECO:0000259" key="4">
    <source>
        <dbReference type="PROSITE" id="PS50043"/>
    </source>
</evidence>
<accession>A0ABU2H7S2</accession>
<dbReference type="InterPro" id="IPR011990">
    <property type="entry name" value="TPR-like_helical_dom_sf"/>
</dbReference>
<organism evidence="5 6">
    <name type="scientific">Lipingzhangella rawalii</name>
    <dbReference type="NCBI Taxonomy" id="2055835"/>
    <lineage>
        <taxon>Bacteria</taxon>
        <taxon>Bacillati</taxon>
        <taxon>Actinomycetota</taxon>
        <taxon>Actinomycetes</taxon>
        <taxon>Streptosporangiales</taxon>
        <taxon>Nocardiopsidaceae</taxon>
        <taxon>Lipingzhangella</taxon>
    </lineage>
</organism>
<protein>
    <submittedName>
        <fullName evidence="5">LuxR C-terminal-related transcriptional regulator</fullName>
    </submittedName>
</protein>
<dbReference type="Gene3D" id="1.10.10.10">
    <property type="entry name" value="Winged helix-like DNA-binding domain superfamily/Winged helix DNA-binding domain"/>
    <property type="match status" value="1"/>
</dbReference>
<dbReference type="InterPro" id="IPR027417">
    <property type="entry name" value="P-loop_NTPase"/>
</dbReference>
<evidence type="ECO:0000313" key="6">
    <source>
        <dbReference type="Proteomes" id="UP001250214"/>
    </source>
</evidence>
<dbReference type="RefSeq" id="WP_310912882.1">
    <property type="nucleotide sequence ID" value="NZ_JAVLVT010000005.1"/>
</dbReference>
<dbReference type="InterPro" id="IPR041664">
    <property type="entry name" value="AAA_16"/>
</dbReference>
<dbReference type="PANTHER" id="PTHR16305">
    <property type="entry name" value="TESTICULAR SOLUBLE ADENYLYL CYCLASE"/>
    <property type="match status" value="1"/>
</dbReference>